<dbReference type="GO" id="GO:0032259">
    <property type="term" value="P:methylation"/>
    <property type="evidence" value="ECO:0007669"/>
    <property type="project" value="UniProtKB-KW"/>
</dbReference>
<dbReference type="EMBL" id="JAGMVS010000066">
    <property type="protein sequence ID" value="MCM2437662.1"/>
    <property type="molecule type" value="Genomic_DNA"/>
</dbReference>
<dbReference type="InterPro" id="IPR029063">
    <property type="entry name" value="SAM-dependent_MTases_sf"/>
</dbReference>
<proteinExistence type="inferred from homology"/>
<keyword evidence="4 6" id="KW-0808">Transferase</keyword>
<feature type="binding site" evidence="6">
    <location>
        <begin position="130"/>
        <end position="131"/>
    </location>
    <ligand>
        <name>S-adenosyl-L-methionine</name>
        <dbReference type="ChEBI" id="CHEBI:59789"/>
    </ligand>
</feature>
<name>A0ABT0VML4_9LACO</name>
<sequence>MNEEQFVAALAAQDITLSTKQLQQFADYYDLLIETNEKFNLTAITEKSDVYLKHFYDSISAAFYFEDFKTKELQILDVGAGAGFPSIPLKIVFPQLQVTIVDSLQKRINFLGALANKLGLTNVAFVHDRAESYGAKKAPHRASYDVVLARAVARMTILSELTLPLLKLNGKLVAMKGSSAQVELANAQTALKILGGQVIATHAFKLPNGDPREIDIVEKIKVTPAKYPRKPGTPNKEPLGE</sequence>
<dbReference type="Gene3D" id="3.40.50.150">
    <property type="entry name" value="Vaccinia Virus protein VP39"/>
    <property type="match status" value="1"/>
</dbReference>
<keyword evidence="1 6" id="KW-0963">Cytoplasm</keyword>
<evidence type="ECO:0000256" key="2">
    <source>
        <dbReference type="ARBA" id="ARBA00022552"/>
    </source>
</evidence>
<dbReference type="RefSeq" id="WP_205143357.1">
    <property type="nucleotide sequence ID" value="NZ_JAFBDN010000005.1"/>
</dbReference>
<comment type="caution">
    <text evidence="7">The sequence shown here is derived from an EMBL/GenBank/DDBJ whole genome shotgun (WGS) entry which is preliminary data.</text>
</comment>
<dbReference type="InterPro" id="IPR003682">
    <property type="entry name" value="rRNA_ssu_MeTfrase_G"/>
</dbReference>
<reference evidence="7" key="1">
    <citation type="submission" date="2021-04" db="EMBL/GenBank/DDBJ databases">
        <title>Taxonomic assessment of Weissella genus.</title>
        <authorList>
            <person name="Fanelli F."/>
            <person name="Chieffi D."/>
            <person name="Dell'Aquila A."/>
            <person name="Gyu-Sung C."/>
            <person name="Franz C.M.A.P."/>
            <person name="Fusco V."/>
        </authorList>
    </citation>
    <scope>NUCLEOTIDE SEQUENCE</scope>
    <source>
        <strain evidence="7">LMG 25373</strain>
    </source>
</reference>
<comment type="caution">
    <text evidence="6">Lacks conserved residue(s) required for the propagation of feature annotation.</text>
</comment>
<feature type="binding site" evidence="6">
    <location>
        <position position="79"/>
    </location>
    <ligand>
        <name>S-adenosyl-L-methionine</name>
        <dbReference type="ChEBI" id="CHEBI:59789"/>
    </ligand>
</feature>
<evidence type="ECO:0000256" key="6">
    <source>
        <dbReference type="HAMAP-Rule" id="MF_00074"/>
    </source>
</evidence>
<dbReference type="NCBIfam" id="TIGR00138">
    <property type="entry name" value="rsmG_gidB"/>
    <property type="match status" value="1"/>
</dbReference>
<protein>
    <recommendedName>
        <fullName evidence="6">Ribosomal RNA small subunit methyltransferase G</fullName>
        <ecNumber evidence="6">2.1.1.-</ecNumber>
    </recommendedName>
    <alternativeName>
        <fullName evidence="6">16S rRNA 7-methylguanosine methyltransferase</fullName>
        <shortName evidence="6">16S rRNA m7G methyltransferase</shortName>
    </alternativeName>
</protein>
<dbReference type="PIRSF" id="PIRSF003078">
    <property type="entry name" value="GidB"/>
    <property type="match status" value="1"/>
</dbReference>
<evidence type="ECO:0000256" key="1">
    <source>
        <dbReference type="ARBA" id="ARBA00022490"/>
    </source>
</evidence>
<dbReference type="Proteomes" id="UP001057481">
    <property type="component" value="Unassembled WGS sequence"/>
</dbReference>
<evidence type="ECO:0000256" key="5">
    <source>
        <dbReference type="ARBA" id="ARBA00022691"/>
    </source>
</evidence>
<gene>
    <name evidence="6 7" type="primary">rsmG</name>
    <name evidence="7" type="ORF">KAK10_07040</name>
</gene>
<dbReference type="CDD" id="cd02440">
    <property type="entry name" value="AdoMet_MTases"/>
    <property type="match status" value="1"/>
</dbReference>
<comment type="function">
    <text evidence="6">Specifically methylates the N7 position of a guanine in 16S rRNA.</text>
</comment>
<evidence type="ECO:0000256" key="3">
    <source>
        <dbReference type="ARBA" id="ARBA00022603"/>
    </source>
</evidence>
<keyword evidence="3 6" id="KW-0489">Methyltransferase</keyword>
<organism evidence="7 8">
    <name type="scientific">Periweissella beninensis</name>
    <dbReference type="NCBI Taxonomy" id="504936"/>
    <lineage>
        <taxon>Bacteria</taxon>
        <taxon>Bacillati</taxon>
        <taxon>Bacillota</taxon>
        <taxon>Bacilli</taxon>
        <taxon>Lactobacillales</taxon>
        <taxon>Lactobacillaceae</taxon>
        <taxon>Periweissella</taxon>
    </lineage>
</organism>
<comment type="subcellular location">
    <subcellularLocation>
        <location evidence="6">Cytoplasm</location>
    </subcellularLocation>
</comment>
<accession>A0ABT0VML4</accession>
<dbReference type="PANTHER" id="PTHR31760:SF0">
    <property type="entry name" value="S-ADENOSYL-L-METHIONINE-DEPENDENT METHYLTRANSFERASES SUPERFAMILY PROTEIN"/>
    <property type="match status" value="1"/>
</dbReference>
<dbReference type="GO" id="GO:0008168">
    <property type="term" value="F:methyltransferase activity"/>
    <property type="evidence" value="ECO:0007669"/>
    <property type="project" value="UniProtKB-KW"/>
</dbReference>
<keyword evidence="2 6" id="KW-0698">rRNA processing</keyword>
<evidence type="ECO:0000313" key="8">
    <source>
        <dbReference type="Proteomes" id="UP001057481"/>
    </source>
</evidence>
<dbReference type="SUPFAM" id="SSF53335">
    <property type="entry name" value="S-adenosyl-L-methionine-dependent methyltransferases"/>
    <property type="match status" value="1"/>
</dbReference>
<evidence type="ECO:0000313" key="7">
    <source>
        <dbReference type="EMBL" id="MCM2437662.1"/>
    </source>
</evidence>
<feature type="binding site" evidence="6">
    <location>
        <position position="150"/>
    </location>
    <ligand>
        <name>S-adenosyl-L-methionine</name>
        <dbReference type="ChEBI" id="CHEBI:59789"/>
    </ligand>
</feature>
<dbReference type="HAMAP" id="MF_00074">
    <property type="entry name" value="16SrRNA_methyltr_G"/>
    <property type="match status" value="1"/>
</dbReference>
<evidence type="ECO:0000256" key="4">
    <source>
        <dbReference type="ARBA" id="ARBA00022679"/>
    </source>
</evidence>
<feature type="binding site" evidence="6">
    <location>
        <position position="84"/>
    </location>
    <ligand>
        <name>S-adenosyl-L-methionine</name>
        <dbReference type="ChEBI" id="CHEBI:59789"/>
    </ligand>
</feature>
<keyword evidence="5 6" id="KW-0949">S-adenosyl-L-methionine</keyword>
<dbReference type="Pfam" id="PF02527">
    <property type="entry name" value="GidB"/>
    <property type="match status" value="1"/>
</dbReference>
<dbReference type="EC" id="2.1.1.-" evidence="6"/>
<keyword evidence="8" id="KW-1185">Reference proteome</keyword>
<dbReference type="PANTHER" id="PTHR31760">
    <property type="entry name" value="S-ADENOSYL-L-METHIONINE-DEPENDENT METHYLTRANSFERASES SUPERFAMILY PROTEIN"/>
    <property type="match status" value="1"/>
</dbReference>
<comment type="similarity">
    <text evidence="6">Belongs to the methyltransferase superfamily. RNA methyltransferase RsmG family.</text>
</comment>